<sequence length="139" mass="15587">SAVASGLFRDRHFSQLSKSCVLMTCERAGSADTSWTMQRIDAARTARYGTVMTLPVTLIAYGYTAKEDLTEHRTVSLLLLNFIFLFNLICDLFFKVPIIDCSRRNHANLLRISTVFSFLLISTLINSWLTSVLSATDVV</sequence>
<gene>
    <name evidence="2" type="ORF">PFISCL1PPCAC_23506</name>
</gene>
<reference evidence="2" key="1">
    <citation type="submission" date="2023-10" db="EMBL/GenBank/DDBJ databases">
        <title>Genome assembly of Pristionchus species.</title>
        <authorList>
            <person name="Yoshida K."/>
            <person name="Sommer R.J."/>
        </authorList>
    </citation>
    <scope>NUCLEOTIDE SEQUENCE</scope>
    <source>
        <strain evidence="2">RS5133</strain>
    </source>
</reference>
<dbReference type="Proteomes" id="UP001432322">
    <property type="component" value="Unassembled WGS sequence"/>
</dbReference>
<protein>
    <recommendedName>
        <fullName evidence="4">G protein-coupled receptor</fullName>
    </recommendedName>
</protein>
<organism evidence="2 3">
    <name type="scientific">Pristionchus fissidentatus</name>
    <dbReference type="NCBI Taxonomy" id="1538716"/>
    <lineage>
        <taxon>Eukaryota</taxon>
        <taxon>Metazoa</taxon>
        <taxon>Ecdysozoa</taxon>
        <taxon>Nematoda</taxon>
        <taxon>Chromadorea</taxon>
        <taxon>Rhabditida</taxon>
        <taxon>Rhabditina</taxon>
        <taxon>Diplogasteromorpha</taxon>
        <taxon>Diplogasteroidea</taxon>
        <taxon>Neodiplogasteridae</taxon>
        <taxon>Pristionchus</taxon>
    </lineage>
</organism>
<feature type="non-terminal residue" evidence="2">
    <location>
        <position position="1"/>
    </location>
</feature>
<accession>A0AAV5WJD8</accession>
<evidence type="ECO:0000313" key="3">
    <source>
        <dbReference type="Proteomes" id="UP001432322"/>
    </source>
</evidence>
<evidence type="ECO:0000313" key="2">
    <source>
        <dbReference type="EMBL" id="GMT32209.1"/>
    </source>
</evidence>
<feature type="transmembrane region" description="Helical" evidence="1">
    <location>
        <begin position="108"/>
        <end position="129"/>
    </location>
</feature>
<comment type="caution">
    <text evidence="2">The sequence shown here is derived from an EMBL/GenBank/DDBJ whole genome shotgun (WGS) entry which is preliminary data.</text>
</comment>
<feature type="transmembrane region" description="Helical" evidence="1">
    <location>
        <begin position="45"/>
        <end position="63"/>
    </location>
</feature>
<dbReference type="AlphaFoldDB" id="A0AAV5WJD8"/>
<proteinExistence type="predicted"/>
<name>A0AAV5WJD8_9BILA</name>
<feature type="non-terminal residue" evidence="2">
    <location>
        <position position="139"/>
    </location>
</feature>
<keyword evidence="1" id="KW-1133">Transmembrane helix</keyword>
<evidence type="ECO:0008006" key="4">
    <source>
        <dbReference type="Google" id="ProtNLM"/>
    </source>
</evidence>
<feature type="transmembrane region" description="Helical" evidence="1">
    <location>
        <begin position="75"/>
        <end position="96"/>
    </location>
</feature>
<keyword evidence="3" id="KW-1185">Reference proteome</keyword>
<keyword evidence="1" id="KW-0472">Membrane</keyword>
<evidence type="ECO:0000256" key="1">
    <source>
        <dbReference type="SAM" id="Phobius"/>
    </source>
</evidence>
<keyword evidence="1" id="KW-0812">Transmembrane</keyword>
<dbReference type="EMBL" id="BTSY01000006">
    <property type="protein sequence ID" value="GMT32209.1"/>
    <property type="molecule type" value="Genomic_DNA"/>
</dbReference>